<dbReference type="OrthoDB" id="9803736at2"/>
<keyword evidence="3" id="KW-0378">Hydrolase</keyword>
<dbReference type="AlphaFoldDB" id="A0A2V4BN45"/>
<dbReference type="InterPro" id="IPR011335">
    <property type="entry name" value="Restrct_endonuc-II-like"/>
</dbReference>
<comment type="caution">
    <text evidence="3">The sequence shown here is derived from an EMBL/GenBank/DDBJ whole genome shotgun (WGS) entry which is preliminary data.</text>
</comment>
<dbReference type="GO" id="GO:0003677">
    <property type="term" value="F:DNA binding"/>
    <property type="evidence" value="ECO:0007669"/>
    <property type="project" value="InterPro"/>
</dbReference>
<dbReference type="InterPro" id="IPR025745">
    <property type="entry name" value="Mrr-like_N_dom"/>
</dbReference>
<protein>
    <submittedName>
        <fullName evidence="3">Restriction endonuclease</fullName>
    </submittedName>
</protein>
<dbReference type="Proteomes" id="UP000247903">
    <property type="component" value="Unassembled WGS sequence"/>
</dbReference>
<dbReference type="Pfam" id="PF04471">
    <property type="entry name" value="Mrr_cat"/>
    <property type="match status" value="1"/>
</dbReference>
<dbReference type="InterPro" id="IPR011856">
    <property type="entry name" value="tRNA_endonuc-like_dom_sf"/>
</dbReference>
<dbReference type="InterPro" id="IPR036388">
    <property type="entry name" value="WH-like_DNA-bd_sf"/>
</dbReference>
<dbReference type="SUPFAM" id="SSF52980">
    <property type="entry name" value="Restriction endonuclease-like"/>
    <property type="match status" value="1"/>
</dbReference>
<name>A0A2V4BN45_9FLAO</name>
<feature type="domain" description="Restriction endonuclease type IV Mrr" evidence="1">
    <location>
        <begin position="167"/>
        <end position="282"/>
    </location>
</feature>
<sequence>MSVPDFQTIMLPFLQNLSDGNKQSISQVMENLANHFKLTPEDLSLQVPSGKMGLFRNRVGWSRSYLKNAGLVNYPERGVYQITQVGVDFLKTNPKKLRMQELLQFPMYNEWRSTFNSNTGSQGLESESSKIEEEELTPQEKLTKTIDAINQQLASDILDALKGNTFQYFEKFVVQLLQSMGYGGFRKDSGMVTGASGDNGIDGVILQDVLGLESVGIQAKRFTTNNAGSGDIRNFIGSLAIKGFSKGVFLTTSSFSPEAIKTASESKQHKIILIDGKKLANLAIEFNVGVQIDETIQLKRIDMDFFDEIN</sequence>
<dbReference type="EMBL" id="QJHK01000010">
    <property type="protein sequence ID" value="PXY40408.1"/>
    <property type="molecule type" value="Genomic_DNA"/>
</dbReference>
<dbReference type="GO" id="GO:0015666">
    <property type="term" value="F:restriction endodeoxyribonuclease activity"/>
    <property type="evidence" value="ECO:0007669"/>
    <property type="project" value="TreeGrafter"/>
</dbReference>
<evidence type="ECO:0000259" key="2">
    <source>
        <dbReference type="Pfam" id="PF14338"/>
    </source>
</evidence>
<dbReference type="Gene3D" id="3.40.1350.10">
    <property type="match status" value="1"/>
</dbReference>
<keyword evidence="4" id="KW-1185">Reference proteome</keyword>
<gene>
    <name evidence="3" type="ORF">DMB65_12400</name>
</gene>
<dbReference type="GO" id="GO:0009307">
    <property type="term" value="P:DNA restriction-modification system"/>
    <property type="evidence" value="ECO:0007669"/>
    <property type="project" value="InterPro"/>
</dbReference>
<keyword evidence="3" id="KW-0540">Nuclease</keyword>
<organism evidence="3 4">
    <name type="scientific">Flavobacterium cheongpyeongense</name>
    <dbReference type="NCBI Taxonomy" id="2212651"/>
    <lineage>
        <taxon>Bacteria</taxon>
        <taxon>Pseudomonadati</taxon>
        <taxon>Bacteroidota</taxon>
        <taxon>Flavobacteriia</taxon>
        <taxon>Flavobacteriales</taxon>
        <taxon>Flavobacteriaceae</taxon>
        <taxon>Flavobacterium</taxon>
    </lineage>
</organism>
<dbReference type="Pfam" id="PF14338">
    <property type="entry name" value="Mrr_N"/>
    <property type="match status" value="1"/>
</dbReference>
<feature type="domain" description="Restriction system protein Mrr-like N-terminal" evidence="2">
    <location>
        <begin position="6"/>
        <end position="91"/>
    </location>
</feature>
<accession>A0A2V4BN45</accession>
<evidence type="ECO:0000259" key="1">
    <source>
        <dbReference type="Pfam" id="PF04471"/>
    </source>
</evidence>
<evidence type="ECO:0000313" key="4">
    <source>
        <dbReference type="Proteomes" id="UP000247903"/>
    </source>
</evidence>
<dbReference type="PANTHER" id="PTHR30015:SF7">
    <property type="entry name" value="TYPE IV METHYL-DIRECTED RESTRICTION ENZYME ECOKMRR"/>
    <property type="match status" value="1"/>
</dbReference>
<dbReference type="InterPro" id="IPR007560">
    <property type="entry name" value="Restrct_endonuc_IV_Mrr"/>
</dbReference>
<reference evidence="3 4" key="1">
    <citation type="submission" date="2018-05" db="EMBL/GenBank/DDBJ databases">
        <title>Flavobacterium sp. strain IMCC34759, incomplete genome.</title>
        <authorList>
            <person name="Joung Y."/>
            <person name="Cho J."/>
        </authorList>
    </citation>
    <scope>NUCLEOTIDE SEQUENCE [LARGE SCALE GENOMIC DNA]</scope>
    <source>
        <strain evidence="3 4">IMCC34759</strain>
    </source>
</reference>
<dbReference type="RefSeq" id="WP_110306964.1">
    <property type="nucleotide sequence ID" value="NZ_QJHK01000010.1"/>
</dbReference>
<evidence type="ECO:0000313" key="3">
    <source>
        <dbReference type="EMBL" id="PXY40408.1"/>
    </source>
</evidence>
<proteinExistence type="predicted"/>
<keyword evidence="3" id="KW-0255">Endonuclease</keyword>
<dbReference type="Gene3D" id="1.10.10.10">
    <property type="entry name" value="Winged helix-like DNA-binding domain superfamily/Winged helix DNA-binding domain"/>
    <property type="match status" value="1"/>
</dbReference>
<dbReference type="PANTHER" id="PTHR30015">
    <property type="entry name" value="MRR RESTRICTION SYSTEM PROTEIN"/>
    <property type="match status" value="1"/>
</dbReference>
<dbReference type="InterPro" id="IPR052906">
    <property type="entry name" value="Type_IV_Methyl-Rstrct_Enzyme"/>
</dbReference>